<evidence type="ECO:0000256" key="8">
    <source>
        <dbReference type="ARBA" id="ARBA00022840"/>
    </source>
</evidence>
<dbReference type="Pfam" id="PF06580">
    <property type="entry name" value="His_kinase"/>
    <property type="match status" value="1"/>
</dbReference>
<dbReference type="InterPro" id="IPR050640">
    <property type="entry name" value="Bact_2-comp_sensor_kinase"/>
</dbReference>
<keyword evidence="9 12" id="KW-1133">Transmembrane helix</keyword>
<dbReference type="PROSITE" id="PS50885">
    <property type="entry name" value="HAMP"/>
    <property type="match status" value="1"/>
</dbReference>
<evidence type="ECO:0000256" key="7">
    <source>
        <dbReference type="ARBA" id="ARBA00022777"/>
    </source>
</evidence>
<dbReference type="InterPro" id="IPR036890">
    <property type="entry name" value="HATPase_C_sf"/>
</dbReference>
<keyword evidence="11 12" id="KW-0472">Membrane</keyword>
<evidence type="ECO:0000256" key="9">
    <source>
        <dbReference type="ARBA" id="ARBA00022989"/>
    </source>
</evidence>
<dbReference type="PANTHER" id="PTHR34220:SF11">
    <property type="entry name" value="SENSOR PROTEIN KINASE HPTS"/>
    <property type="match status" value="1"/>
</dbReference>
<gene>
    <name evidence="14" type="ORF">FHS16_003199</name>
</gene>
<keyword evidence="8" id="KW-0067">ATP-binding</keyword>
<evidence type="ECO:0000256" key="1">
    <source>
        <dbReference type="ARBA" id="ARBA00004651"/>
    </source>
</evidence>
<dbReference type="Pfam" id="PF02518">
    <property type="entry name" value="HATPase_c"/>
    <property type="match status" value="1"/>
</dbReference>
<proteinExistence type="predicted"/>
<evidence type="ECO:0000256" key="10">
    <source>
        <dbReference type="ARBA" id="ARBA00023012"/>
    </source>
</evidence>
<dbReference type="Gene3D" id="6.10.340.10">
    <property type="match status" value="1"/>
</dbReference>
<dbReference type="InterPro" id="IPR003594">
    <property type="entry name" value="HATPase_dom"/>
</dbReference>
<dbReference type="GO" id="GO:0005524">
    <property type="term" value="F:ATP binding"/>
    <property type="evidence" value="ECO:0007669"/>
    <property type="project" value="UniProtKB-KW"/>
</dbReference>
<dbReference type="PANTHER" id="PTHR34220">
    <property type="entry name" value="SENSOR HISTIDINE KINASE YPDA"/>
    <property type="match status" value="1"/>
</dbReference>
<organism evidence="14 15">
    <name type="scientific">Paenibacillus endophyticus</name>
    <dbReference type="NCBI Taxonomy" id="1294268"/>
    <lineage>
        <taxon>Bacteria</taxon>
        <taxon>Bacillati</taxon>
        <taxon>Bacillota</taxon>
        <taxon>Bacilli</taxon>
        <taxon>Bacillales</taxon>
        <taxon>Paenibacillaceae</taxon>
        <taxon>Paenibacillus</taxon>
    </lineage>
</organism>
<keyword evidence="10" id="KW-0902">Two-component regulatory system</keyword>
<feature type="domain" description="HAMP" evidence="13">
    <location>
        <begin position="306"/>
        <end position="357"/>
    </location>
</feature>
<keyword evidence="15" id="KW-1185">Reference proteome</keyword>
<keyword evidence="4 14" id="KW-0808">Transferase</keyword>
<dbReference type="Proteomes" id="UP000518605">
    <property type="component" value="Unassembled WGS sequence"/>
</dbReference>
<evidence type="ECO:0000256" key="11">
    <source>
        <dbReference type="ARBA" id="ARBA00023136"/>
    </source>
</evidence>
<reference evidence="14 15" key="1">
    <citation type="submission" date="2020-08" db="EMBL/GenBank/DDBJ databases">
        <title>Genomic Encyclopedia of Type Strains, Phase III (KMG-III): the genomes of soil and plant-associated and newly described type strains.</title>
        <authorList>
            <person name="Whitman W."/>
        </authorList>
    </citation>
    <scope>NUCLEOTIDE SEQUENCE [LARGE SCALE GENOMIC DNA]</scope>
    <source>
        <strain evidence="14 15">CECT 8234</strain>
    </source>
</reference>
<dbReference type="AlphaFoldDB" id="A0A7W5C8M9"/>
<dbReference type="EC" id="2.7.13.3" evidence="14"/>
<accession>A0A7W5C8M9</accession>
<evidence type="ECO:0000313" key="15">
    <source>
        <dbReference type="Proteomes" id="UP000518605"/>
    </source>
</evidence>
<sequence length="592" mass="66959">MKRASIRYRLMVLMICLTTLPVLTVTWIAMNNTRSSVEKEMLEANRSRMLSADQYLDEVIRQIGVLFYSLQVNQPLLDGVSDLDGQTGSEQFRTQKYMQDTLIKAYYANSKKIDELALYSHESQKVYSVNNESSGLSYSLDIRTGSWSRMLSTPINMYFKESGNGIYAFHSMNRFSDRQLLGGLSVRINEEVWKSVGAILQSETNSSVFLVNDEGEQLSGAAPLHGMPSFTELIGLGGRQNKELEIQKTDSHYIFIKQVDDGELILIKALPITAITESANNTVRAGIVTGLLFALVSIILSVMVSLRITRPIVRLARTMRMAHIQQFELTSVQSIDEIGLLERGYNSMMQRMKELIDNEYRKEIEVKNAQLMALQAQINPHFLNNTLNLIGGMALVKGAPEIYKLTNVIGDLLRYAISSGNDAAALDDELKHIRNYLFIQEQRFAGRCTVSMEYEGAVAGIQLPRFTLQPIVENAFEHGLQPKEGNWEIHIRVKVKPDACMIMIKDNGVGMDKVRLGLLRERLRESIAMREEPREEFIGKPRSRKGIGLMNVNARLRLHYGEGANLRMFSRLHEGTIIAIKLPVQRREHAHA</sequence>
<dbReference type="Gene3D" id="3.30.565.10">
    <property type="entry name" value="Histidine kinase-like ATPase, C-terminal domain"/>
    <property type="match status" value="1"/>
</dbReference>
<comment type="subcellular location">
    <subcellularLocation>
        <location evidence="1">Cell membrane</location>
        <topology evidence="1">Multi-pass membrane protein</topology>
    </subcellularLocation>
</comment>
<dbReference type="EMBL" id="JACHXW010000008">
    <property type="protein sequence ID" value="MBB3153140.1"/>
    <property type="molecule type" value="Genomic_DNA"/>
</dbReference>
<evidence type="ECO:0000259" key="13">
    <source>
        <dbReference type="PROSITE" id="PS50885"/>
    </source>
</evidence>
<evidence type="ECO:0000256" key="3">
    <source>
        <dbReference type="ARBA" id="ARBA00022553"/>
    </source>
</evidence>
<evidence type="ECO:0000256" key="6">
    <source>
        <dbReference type="ARBA" id="ARBA00022741"/>
    </source>
</evidence>
<keyword evidence="5 12" id="KW-0812">Transmembrane</keyword>
<dbReference type="GO" id="GO:0005886">
    <property type="term" value="C:plasma membrane"/>
    <property type="evidence" value="ECO:0007669"/>
    <property type="project" value="UniProtKB-SubCell"/>
</dbReference>
<feature type="transmembrane region" description="Helical" evidence="12">
    <location>
        <begin position="285"/>
        <end position="309"/>
    </location>
</feature>
<comment type="caution">
    <text evidence="14">The sequence shown here is derived from an EMBL/GenBank/DDBJ whole genome shotgun (WGS) entry which is preliminary data.</text>
</comment>
<name>A0A7W5C8M9_9BACL</name>
<evidence type="ECO:0000256" key="12">
    <source>
        <dbReference type="SAM" id="Phobius"/>
    </source>
</evidence>
<evidence type="ECO:0000256" key="4">
    <source>
        <dbReference type="ARBA" id="ARBA00022679"/>
    </source>
</evidence>
<dbReference type="RefSeq" id="WP_183564123.1">
    <property type="nucleotide sequence ID" value="NZ_CBCSLB010000015.1"/>
</dbReference>
<dbReference type="InterPro" id="IPR003660">
    <property type="entry name" value="HAMP_dom"/>
</dbReference>
<protein>
    <submittedName>
        <fullName evidence="14">Two-component system sensor histidine kinase YesM</fullName>
        <ecNumber evidence="14">2.7.13.3</ecNumber>
    </submittedName>
</protein>
<dbReference type="CDD" id="cd06225">
    <property type="entry name" value="HAMP"/>
    <property type="match status" value="1"/>
</dbReference>
<dbReference type="GO" id="GO:0000155">
    <property type="term" value="F:phosphorelay sensor kinase activity"/>
    <property type="evidence" value="ECO:0007669"/>
    <property type="project" value="InterPro"/>
</dbReference>
<evidence type="ECO:0000256" key="2">
    <source>
        <dbReference type="ARBA" id="ARBA00022475"/>
    </source>
</evidence>
<evidence type="ECO:0000313" key="14">
    <source>
        <dbReference type="EMBL" id="MBB3153140.1"/>
    </source>
</evidence>
<evidence type="ECO:0000256" key="5">
    <source>
        <dbReference type="ARBA" id="ARBA00022692"/>
    </source>
</evidence>
<dbReference type="InterPro" id="IPR010559">
    <property type="entry name" value="Sig_transdc_His_kin_internal"/>
</dbReference>
<keyword evidence="6" id="KW-0547">Nucleotide-binding</keyword>
<keyword evidence="2" id="KW-1003">Cell membrane</keyword>
<keyword evidence="7 14" id="KW-0418">Kinase</keyword>
<keyword evidence="3" id="KW-0597">Phosphoprotein</keyword>
<feature type="transmembrane region" description="Helical" evidence="12">
    <location>
        <begin position="12"/>
        <end position="30"/>
    </location>
</feature>
<dbReference type="SUPFAM" id="SSF55874">
    <property type="entry name" value="ATPase domain of HSP90 chaperone/DNA topoisomerase II/histidine kinase"/>
    <property type="match status" value="1"/>
</dbReference>